<sequence>MAGIASVSFAGVTFLCDTANFFKKHTVGQQLQTTFKNMASCMYILYRDHDMISETDRANLQRSYAKSSEEYRELQERKYFPRSFNPFTVRDAWGLCSRSEKLVRKTIGSSTEGRRQRLKALGFDRSLSAPEEELDPLEVVRFLTELMQGSETRGNKALQQEALIRLQGKMESIKAANSARGVPEPAINLDCRWDGCKERLSDSDALYDHLCDHVPTKRKVFCKWEDCHSFWSDREDVIGHLRAHAPKVCVVTSKAGPMQDSPLSTPPESISTTVQTCDSFSPQNHRSTTFEEDDEAETKTLRNVDAGVPFYRLPSNPEANPWS</sequence>
<dbReference type="InterPro" id="IPR013087">
    <property type="entry name" value="Znf_C2H2_type"/>
</dbReference>
<feature type="region of interest" description="Disordered" evidence="1">
    <location>
        <begin position="256"/>
        <end position="303"/>
    </location>
</feature>
<dbReference type="Gene3D" id="3.30.160.60">
    <property type="entry name" value="Classic Zinc Finger"/>
    <property type="match status" value="1"/>
</dbReference>
<evidence type="ECO:0000256" key="1">
    <source>
        <dbReference type="SAM" id="MobiDB-lite"/>
    </source>
</evidence>
<evidence type="ECO:0000313" key="3">
    <source>
        <dbReference type="EMBL" id="KAJ7782446.1"/>
    </source>
</evidence>
<accession>A0AAD7P0B9</accession>
<gene>
    <name evidence="3" type="ORF">DFH07DRAFT_935556</name>
</gene>
<dbReference type="PROSITE" id="PS00028">
    <property type="entry name" value="ZINC_FINGER_C2H2_1"/>
    <property type="match status" value="1"/>
</dbReference>
<name>A0AAD7P0B9_9AGAR</name>
<reference evidence="3" key="1">
    <citation type="submission" date="2023-03" db="EMBL/GenBank/DDBJ databases">
        <title>Massive genome expansion in bonnet fungi (Mycena s.s.) driven by repeated elements and novel gene families across ecological guilds.</title>
        <authorList>
            <consortium name="Lawrence Berkeley National Laboratory"/>
            <person name="Harder C.B."/>
            <person name="Miyauchi S."/>
            <person name="Viragh M."/>
            <person name="Kuo A."/>
            <person name="Thoen E."/>
            <person name="Andreopoulos B."/>
            <person name="Lu D."/>
            <person name="Skrede I."/>
            <person name="Drula E."/>
            <person name="Henrissat B."/>
            <person name="Morin E."/>
            <person name="Kohler A."/>
            <person name="Barry K."/>
            <person name="LaButti K."/>
            <person name="Morin E."/>
            <person name="Salamov A."/>
            <person name="Lipzen A."/>
            <person name="Mereny Z."/>
            <person name="Hegedus B."/>
            <person name="Baldrian P."/>
            <person name="Stursova M."/>
            <person name="Weitz H."/>
            <person name="Taylor A."/>
            <person name="Grigoriev I.V."/>
            <person name="Nagy L.G."/>
            <person name="Martin F."/>
            <person name="Kauserud H."/>
        </authorList>
    </citation>
    <scope>NUCLEOTIDE SEQUENCE</scope>
    <source>
        <strain evidence="3">CBHHK188m</strain>
    </source>
</reference>
<dbReference type="AlphaFoldDB" id="A0AAD7P0B9"/>
<feature type="compositionally biased region" description="Polar residues" evidence="1">
    <location>
        <begin position="261"/>
        <end position="287"/>
    </location>
</feature>
<comment type="caution">
    <text evidence="3">The sequence shown here is derived from an EMBL/GenBank/DDBJ whole genome shotgun (WGS) entry which is preliminary data.</text>
</comment>
<organism evidence="3 4">
    <name type="scientific">Mycena maculata</name>
    <dbReference type="NCBI Taxonomy" id="230809"/>
    <lineage>
        <taxon>Eukaryota</taxon>
        <taxon>Fungi</taxon>
        <taxon>Dikarya</taxon>
        <taxon>Basidiomycota</taxon>
        <taxon>Agaricomycotina</taxon>
        <taxon>Agaricomycetes</taxon>
        <taxon>Agaricomycetidae</taxon>
        <taxon>Agaricales</taxon>
        <taxon>Marasmiineae</taxon>
        <taxon>Mycenaceae</taxon>
        <taxon>Mycena</taxon>
    </lineage>
</organism>
<dbReference type="EMBL" id="JARJLG010000003">
    <property type="protein sequence ID" value="KAJ7782446.1"/>
    <property type="molecule type" value="Genomic_DNA"/>
</dbReference>
<evidence type="ECO:0000259" key="2">
    <source>
        <dbReference type="PROSITE" id="PS00028"/>
    </source>
</evidence>
<keyword evidence="4" id="KW-1185">Reference proteome</keyword>
<protein>
    <recommendedName>
        <fullName evidence="2">C2H2-type domain-containing protein</fullName>
    </recommendedName>
</protein>
<dbReference type="Proteomes" id="UP001215280">
    <property type="component" value="Unassembled WGS sequence"/>
</dbReference>
<proteinExistence type="predicted"/>
<evidence type="ECO:0000313" key="4">
    <source>
        <dbReference type="Proteomes" id="UP001215280"/>
    </source>
</evidence>
<feature type="domain" description="C2H2-type" evidence="2">
    <location>
        <begin position="191"/>
        <end position="213"/>
    </location>
</feature>